<reference evidence="1 2" key="2">
    <citation type="journal article" date="2013" name="PLoS Genet.">
        <title>Comparative genome structure, secondary metabolite, and effector coding capacity across Cochliobolus pathogens.</title>
        <authorList>
            <person name="Condon B.J."/>
            <person name="Leng Y."/>
            <person name="Wu D."/>
            <person name="Bushley K.E."/>
            <person name="Ohm R.A."/>
            <person name="Otillar R."/>
            <person name="Martin J."/>
            <person name="Schackwitz W."/>
            <person name="Grimwood J."/>
            <person name="MohdZainudin N."/>
            <person name="Xue C."/>
            <person name="Wang R."/>
            <person name="Manning V.A."/>
            <person name="Dhillon B."/>
            <person name="Tu Z.J."/>
            <person name="Steffenson B.J."/>
            <person name="Salamov A."/>
            <person name="Sun H."/>
            <person name="Lowry S."/>
            <person name="LaButti K."/>
            <person name="Han J."/>
            <person name="Copeland A."/>
            <person name="Lindquist E."/>
            <person name="Barry K."/>
            <person name="Schmutz J."/>
            <person name="Baker S.E."/>
            <person name="Ciuffetti L.M."/>
            <person name="Grigoriev I.V."/>
            <person name="Zhong S."/>
            <person name="Turgeon B.G."/>
        </authorList>
    </citation>
    <scope>NUCLEOTIDE SEQUENCE [LARGE SCALE GENOMIC DNA]</scope>
    <source>
        <strain evidence="2">28A</strain>
    </source>
</reference>
<gene>
    <name evidence="1" type="ORF">SETTUDRAFT_167192</name>
</gene>
<evidence type="ECO:0000313" key="1">
    <source>
        <dbReference type="EMBL" id="EOA90295.1"/>
    </source>
</evidence>
<dbReference type="GeneID" id="19400075"/>
<dbReference type="HOGENOM" id="CLU_2943277_0_0_1"/>
<dbReference type="AlphaFoldDB" id="R0IZX2"/>
<organism evidence="1 2">
    <name type="scientific">Exserohilum turcicum (strain 28A)</name>
    <name type="common">Northern leaf blight fungus</name>
    <name type="synonym">Setosphaeria turcica</name>
    <dbReference type="NCBI Taxonomy" id="671987"/>
    <lineage>
        <taxon>Eukaryota</taxon>
        <taxon>Fungi</taxon>
        <taxon>Dikarya</taxon>
        <taxon>Ascomycota</taxon>
        <taxon>Pezizomycotina</taxon>
        <taxon>Dothideomycetes</taxon>
        <taxon>Pleosporomycetidae</taxon>
        <taxon>Pleosporales</taxon>
        <taxon>Pleosporineae</taxon>
        <taxon>Pleosporaceae</taxon>
        <taxon>Exserohilum</taxon>
    </lineage>
</organism>
<name>R0IZX2_EXST2</name>
<evidence type="ECO:0000313" key="2">
    <source>
        <dbReference type="Proteomes" id="UP000016935"/>
    </source>
</evidence>
<protein>
    <submittedName>
        <fullName evidence="1">Uncharacterized protein</fullName>
    </submittedName>
</protein>
<dbReference type="RefSeq" id="XP_008022174.1">
    <property type="nucleotide sequence ID" value="XM_008023983.1"/>
</dbReference>
<accession>R0IZX2</accession>
<reference evidence="1 2" key="1">
    <citation type="journal article" date="2012" name="PLoS Pathog.">
        <title>Diverse lifestyles and strategies of plant pathogenesis encoded in the genomes of eighteen Dothideomycetes fungi.</title>
        <authorList>
            <person name="Ohm R.A."/>
            <person name="Feau N."/>
            <person name="Henrissat B."/>
            <person name="Schoch C.L."/>
            <person name="Horwitz B.A."/>
            <person name="Barry K.W."/>
            <person name="Condon B.J."/>
            <person name="Copeland A.C."/>
            <person name="Dhillon B."/>
            <person name="Glaser F."/>
            <person name="Hesse C.N."/>
            <person name="Kosti I."/>
            <person name="LaButti K."/>
            <person name="Lindquist E.A."/>
            <person name="Lucas S."/>
            <person name="Salamov A.A."/>
            <person name="Bradshaw R.E."/>
            <person name="Ciuffetti L."/>
            <person name="Hamelin R.C."/>
            <person name="Kema G.H.J."/>
            <person name="Lawrence C."/>
            <person name="Scott J.A."/>
            <person name="Spatafora J.W."/>
            <person name="Turgeon B.G."/>
            <person name="de Wit P.J.G.M."/>
            <person name="Zhong S."/>
            <person name="Goodwin S.B."/>
            <person name="Grigoriev I.V."/>
        </authorList>
    </citation>
    <scope>NUCLEOTIDE SEQUENCE [LARGE SCALE GENOMIC DNA]</scope>
    <source>
        <strain evidence="2">28A</strain>
    </source>
</reference>
<sequence>MRSESVLRSFLAESLDVCLDKPLSGALEDALGDSFDDVEFVEACVFVRSIFSLFLSLSNW</sequence>
<dbReference type="Proteomes" id="UP000016935">
    <property type="component" value="Unassembled WGS sequence"/>
</dbReference>
<proteinExistence type="predicted"/>
<keyword evidence="2" id="KW-1185">Reference proteome</keyword>
<dbReference type="EMBL" id="KB908493">
    <property type="protein sequence ID" value="EOA90295.1"/>
    <property type="molecule type" value="Genomic_DNA"/>
</dbReference>